<reference evidence="5" key="1">
    <citation type="journal article" date="2021" name="PeerJ">
        <title>Extensive microbial diversity within the chicken gut microbiome revealed by metagenomics and culture.</title>
        <authorList>
            <person name="Gilroy R."/>
            <person name="Ravi A."/>
            <person name="Getino M."/>
            <person name="Pursley I."/>
            <person name="Horton D.L."/>
            <person name="Alikhan N.F."/>
            <person name="Baker D."/>
            <person name="Gharbi K."/>
            <person name="Hall N."/>
            <person name="Watson M."/>
            <person name="Adriaenssens E.M."/>
            <person name="Foster-Nyarko E."/>
            <person name="Jarju S."/>
            <person name="Secka A."/>
            <person name="Antonio M."/>
            <person name="Oren A."/>
            <person name="Chaudhuri R.R."/>
            <person name="La Ragione R."/>
            <person name="Hildebrand F."/>
            <person name="Pallen M.J."/>
        </authorList>
    </citation>
    <scope>NUCLEOTIDE SEQUENCE</scope>
    <source>
        <strain evidence="5">ChiHecec1B25-7008</strain>
    </source>
</reference>
<evidence type="ECO:0000256" key="3">
    <source>
        <dbReference type="ARBA" id="ARBA00022679"/>
    </source>
</evidence>
<dbReference type="GO" id="GO:0016757">
    <property type="term" value="F:glycosyltransferase activity"/>
    <property type="evidence" value="ECO:0007669"/>
    <property type="project" value="UniProtKB-KW"/>
</dbReference>
<comment type="similarity">
    <text evidence="1">Belongs to the glycosyltransferase 2 family.</text>
</comment>
<organism evidence="5 6">
    <name type="scientific">Candidatus Bacteroides intestinavium</name>
    <dbReference type="NCBI Taxonomy" id="2838469"/>
    <lineage>
        <taxon>Bacteria</taxon>
        <taxon>Pseudomonadati</taxon>
        <taxon>Bacteroidota</taxon>
        <taxon>Bacteroidia</taxon>
        <taxon>Bacteroidales</taxon>
        <taxon>Bacteroidaceae</taxon>
        <taxon>Bacteroides</taxon>
    </lineage>
</organism>
<reference evidence="5" key="2">
    <citation type="submission" date="2021-04" db="EMBL/GenBank/DDBJ databases">
        <authorList>
            <person name="Gilroy R."/>
        </authorList>
    </citation>
    <scope>NUCLEOTIDE SEQUENCE</scope>
    <source>
        <strain evidence="5">ChiHecec1B25-7008</strain>
    </source>
</reference>
<feature type="domain" description="Glycosyltransferase 2-like" evidence="4">
    <location>
        <begin position="6"/>
        <end position="116"/>
    </location>
</feature>
<dbReference type="InterPro" id="IPR001173">
    <property type="entry name" value="Glyco_trans_2-like"/>
</dbReference>
<dbReference type="SUPFAM" id="SSF53448">
    <property type="entry name" value="Nucleotide-diphospho-sugar transferases"/>
    <property type="match status" value="1"/>
</dbReference>
<protein>
    <submittedName>
        <fullName evidence="5">Glycosyltransferase family 2 protein</fullName>
    </submittedName>
</protein>
<dbReference type="Pfam" id="PF00535">
    <property type="entry name" value="Glycos_transf_2"/>
    <property type="match status" value="1"/>
</dbReference>
<keyword evidence="3" id="KW-0808">Transferase</keyword>
<keyword evidence="2" id="KW-0328">Glycosyltransferase</keyword>
<gene>
    <name evidence="5" type="ORF">H9785_00120</name>
</gene>
<evidence type="ECO:0000256" key="1">
    <source>
        <dbReference type="ARBA" id="ARBA00006739"/>
    </source>
</evidence>
<dbReference type="PANTHER" id="PTHR43179:SF12">
    <property type="entry name" value="GALACTOFURANOSYLTRANSFERASE GLFT2"/>
    <property type="match status" value="1"/>
</dbReference>
<dbReference type="EMBL" id="DWZE01000002">
    <property type="protein sequence ID" value="HJA82371.1"/>
    <property type="molecule type" value="Genomic_DNA"/>
</dbReference>
<evidence type="ECO:0000313" key="6">
    <source>
        <dbReference type="Proteomes" id="UP000823860"/>
    </source>
</evidence>
<evidence type="ECO:0000259" key="4">
    <source>
        <dbReference type="Pfam" id="PF00535"/>
    </source>
</evidence>
<sequence length="344" mass="39182">MDKVAVVILNWNGSGMLRRFLPGVLRCTEADGGVVWLADNGSTDDSVSVVSREFPSVRLIRLEKNYGFAEGYNRALAQVAAEYVVLLNSDVEVTEHWLRPLLAYMEAHPEVAACQPKILSYHSHGQFEYAGASGGFIDRYGYPFCRGRVMSEVEEDRGQYDTVSPVFWASGAALFIRRKDYLEAGGLDGRFFAHMEEIDLCWRLRARGRGLVCIPRSVVYHVGAATLKREDSRKTFLNFRNNLLMLYKNLPEAELVPVMRMRTLLDYVAALNFLLHFQWANARAVLRARRAYHALKASYAAVRAENRRCAVTDDIPERMSFSLLWAFYGRGRRRFAELVQGVIY</sequence>
<dbReference type="InterPro" id="IPR029044">
    <property type="entry name" value="Nucleotide-diphossugar_trans"/>
</dbReference>
<dbReference type="PANTHER" id="PTHR43179">
    <property type="entry name" value="RHAMNOSYLTRANSFERASE WBBL"/>
    <property type="match status" value="1"/>
</dbReference>
<dbReference type="Proteomes" id="UP000823860">
    <property type="component" value="Unassembled WGS sequence"/>
</dbReference>
<evidence type="ECO:0000313" key="5">
    <source>
        <dbReference type="EMBL" id="HJA82371.1"/>
    </source>
</evidence>
<dbReference type="AlphaFoldDB" id="A0A9D2HPT5"/>
<dbReference type="Gene3D" id="3.90.550.10">
    <property type="entry name" value="Spore Coat Polysaccharide Biosynthesis Protein SpsA, Chain A"/>
    <property type="match status" value="1"/>
</dbReference>
<evidence type="ECO:0000256" key="2">
    <source>
        <dbReference type="ARBA" id="ARBA00022676"/>
    </source>
</evidence>
<dbReference type="CDD" id="cd04186">
    <property type="entry name" value="GT_2_like_c"/>
    <property type="match status" value="1"/>
</dbReference>
<proteinExistence type="inferred from homology"/>
<comment type="caution">
    <text evidence="5">The sequence shown here is derived from an EMBL/GenBank/DDBJ whole genome shotgun (WGS) entry which is preliminary data.</text>
</comment>
<accession>A0A9D2HPT5</accession>
<name>A0A9D2HPT5_9BACE</name>